<proteinExistence type="predicted"/>
<name>A0A7C2E2X9_9THEO</name>
<dbReference type="AlphaFoldDB" id="A0A7C2E2X9"/>
<dbReference type="PANTHER" id="PTHR39550:SF1">
    <property type="entry name" value="SLL0658 PROTEIN"/>
    <property type="match status" value="1"/>
</dbReference>
<dbReference type="CDD" id="cd09854">
    <property type="entry name" value="PIN_VapC-like"/>
    <property type="match status" value="1"/>
</dbReference>
<dbReference type="Pfam" id="PF11848">
    <property type="entry name" value="DUF3368"/>
    <property type="match status" value="1"/>
</dbReference>
<comment type="caution">
    <text evidence="1">The sequence shown here is derived from an EMBL/GenBank/DDBJ whole genome shotgun (WGS) entry which is preliminary data.</text>
</comment>
<accession>A0A7C2E2X9</accession>
<reference evidence="1" key="1">
    <citation type="journal article" date="2020" name="mSystems">
        <title>Genome- and Community-Level Interaction Insights into Carbon Utilization and Element Cycling Functions of Hydrothermarchaeota in Hydrothermal Sediment.</title>
        <authorList>
            <person name="Zhou Z."/>
            <person name="Liu Y."/>
            <person name="Xu W."/>
            <person name="Pan J."/>
            <person name="Luo Z.H."/>
            <person name="Li M."/>
        </authorList>
    </citation>
    <scope>NUCLEOTIDE SEQUENCE [LARGE SCALE GENOMIC DNA]</scope>
    <source>
        <strain evidence="1">SpSt-300</strain>
    </source>
</reference>
<protein>
    <submittedName>
        <fullName evidence="1">DUF3368 domain-containing protein</fullName>
    </submittedName>
</protein>
<dbReference type="PANTHER" id="PTHR39550">
    <property type="entry name" value="SLL0658 PROTEIN"/>
    <property type="match status" value="1"/>
</dbReference>
<dbReference type="EMBL" id="DSMU01000167">
    <property type="protein sequence ID" value="HEL65551.1"/>
    <property type="molecule type" value="Genomic_DNA"/>
</dbReference>
<gene>
    <name evidence="1" type="ORF">ENQ34_02575</name>
</gene>
<dbReference type="InterPro" id="IPR029060">
    <property type="entry name" value="PIN-like_dom_sf"/>
</dbReference>
<organism evidence="1">
    <name type="scientific">Ammonifex degensii</name>
    <dbReference type="NCBI Taxonomy" id="42838"/>
    <lineage>
        <taxon>Bacteria</taxon>
        <taxon>Bacillati</taxon>
        <taxon>Bacillota</taxon>
        <taxon>Clostridia</taxon>
        <taxon>Thermoanaerobacterales</taxon>
        <taxon>Thermoanaerobacteraceae</taxon>
        <taxon>Ammonifex</taxon>
    </lineage>
</organism>
<dbReference type="SUPFAM" id="SSF88723">
    <property type="entry name" value="PIN domain-like"/>
    <property type="match status" value="1"/>
</dbReference>
<evidence type="ECO:0000313" key="1">
    <source>
        <dbReference type="EMBL" id="HEL65551.1"/>
    </source>
</evidence>
<sequence>MGCSTPPSQVVSDTTVLIALAGIDCLWLLPKLWGTVMIPEAVANEALQGSRGRQQISDAIAAGWIAVRKISDHQTVSALRGLLRGPGETECVVLAREIDAKLLLTDDKKARRLAKQNKLEVVGTLGLVVQAAGEQVISKEEAARLIAKLRETNFRATEAVFNRAISLIKQITGSSR</sequence>
<dbReference type="InterPro" id="IPR021799">
    <property type="entry name" value="PIN-like_prokaryotic"/>
</dbReference>